<feature type="region of interest" description="Disordered" evidence="1">
    <location>
        <begin position="410"/>
        <end position="466"/>
    </location>
</feature>
<accession>A0A803MRT1</accession>
<feature type="compositionally biased region" description="Basic and acidic residues" evidence="1">
    <location>
        <begin position="266"/>
        <end position="283"/>
    </location>
</feature>
<dbReference type="Proteomes" id="UP000596660">
    <property type="component" value="Unplaced"/>
</dbReference>
<sequence>AAVVEVGGDIAVVDVGGDAAMVEVGRGATREWFKLVEALLALASLRDKLNVSIRDSEGSEIAHTDVETRSIVEKGTWDDLFPLKDGGISRESAARKKQVELQKRSHSSSDLAVASGGSPASSQDSLKAQHQTRERSVPPDSQAKIILTDSNDEVLNKAQPGQKKQALSTSKSTGALDKFPAYQQLKERIQGQNVEQQRRSNKTPTNVRKLMLAIESSPVKATTQFSSSTIVDIPSKEPSLKKMVAVNTEPVVSNLESAPALSTQEKVGEERRERIPVTDETKELSRLRSNTRMDNPFKVPILKKTIFANSKPVLSKFLTASATSTTGEIEKERGKLLTVKDEAKETILRKTVVVNSEAAPSPSTPEEIGKELFSSKYKTKETGKLSSNTRVHTPMKMSILKKVVSVSSVTDMSNSESASASSTSEKMGKGREKYKDYGSTQQEISDEYSKANTQHTNEESKEEKNAMKKLHTSPISEKSTFSLNTLLEALPRRKQSSTEFFNRKYGYTTKDALVIDDKWRSKQWKSSQCRGTSKVFDGNEHHSIDSLRGWIFLDEMIRSCVLRDDSRPRLNVPEGCLSNCSQDNDHEKLTDTGLTQRKSEKRTTGSKKLESNRWPDNIPFTGPGGQVMKIAIMAGFGLLVLLTRQGK</sequence>
<feature type="compositionally biased region" description="Basic and acidic residues" evidence="1">
    <location>
        <begin position="456"/>
        <end position="466"/>
    </location>
</feature>
<feature type="region of interest" description="Disordered" evidence="1">
    <location>
        <begin position="258"/>
        <end position="283"/>
    </location>
</feature>
<evidence type="ECO:0000313" key="3">
    <source>
        <dbReference type="Proteomes" id="UP000596660"/>
    </source>
</evidence>
<evidence type="ECO:0000256" key="1">
    <source>
        <dbReference type="SAM" id="MobiDB-lite"/>
    </source>
</evidence>
<reference evidence="2" key="2">
    <citation type="submission" date="2021-03" db="UniProtKB">
        <authorList>
            <consortium name="EnsemblPlants"/>
        </authorList>
    </citation>
    <scope>IDENTIFICATION</scope>
</reference>
<organism evidence="2 3">
    <name type="scientific">Chenopodium quinoa</name>
    <name type="common">Quinoa</name>
    <dbReference type="NCBI Taxonomy" id="63459"/>
    <lineage>
        <taxon>Eukaryota</taxon>
        <taxon>Viridiplantae</taxon>
        <taxon>Streptophyta</taxon>
        <taxon>Embryophyta</taxon>
        <taxon>Tracheophyta</taxon>
        <taxon>Spermatophyta</taxon>
        <taxon>Magnoliopsida</taxon>
        <taxon>eudicotyledons</taxon>
        <taxon>Gunneridae</taxon>
        <taxon>Pentapetalae</taxon>
        <taxon>Caryophyllales</taxon>
        <taxon>Chenopodiaceae</taxon>
        <taxon>Chenopodioideae</taxon>
        <taxon>Atripliceae</taxon>
        <taxon>Chenopodium</taxon>
    </lineage>
</organism>
<feature type="compositionally biased region" description="Low complexity" evidence="1">
    <location>
        <begin position="410"/>
        <end position="425"/>
    </location>
</feature>
<dbReference type="Gramene" id="AUR62033982-RA">
    <property type="protein sequence ID" value="AUR62033982-RA:cds"/>
    <property type="gene ID" value="AUR62033982"/>
</dbReference>
<dbReference type="EnsemblPlants" id="AUR62033982-RA">
    <property type="protein sequence ID" value="AUR62033982-RA:cds"/>
    <property type="gene ID" value="AUR62033982"/>
</dbReference>
<feature type="region of interest" description="Disordered" evidence="1">
    <location>
        <begin position="93"/>
        <end position="143"/>
    </location>
</feature>
<protein>
    <submittedName>
        <fullName evidence="2">Uncharacterized protein</fullName>
    </submittedName>
</protein>
<feature type="region of interest" description="Disordered" evidence="1">
    <location>
        <begin position="587"/>
        <end position="620"/>
    </location>
</feature>
<reference evidence="2" key="1">
    <citation type="journal article" date="2017" name="Nature">
        <title>The genome of Chenopodium quinoa.</title>
        <authorList>
            <person name="Jarvis D.E."/>
            <person name="Ho Y.S."/>
            <person name="Lightfoot D.J."/>
            <person name="Schmoeckel S.M."/>
            <person name="Li B."/>
            <person name="Borm T.J.A."/>
            <person name="Ohyanagi H."/>
            <person name="Mineta K."/>
            <person name="Michell C.T."/>
            <person name="Saber N."/>
            <person name="Kharbatia N.M."/>
            <person name="Rupper R.R."/>
            <person name="Sharp A.R."/>
            <person name="Dally N."/>
            <person name="Boughton B.A."/>
            <person name="Woo Y.H."/>
            <person name="Gao G."/>
            <person name="Schijlen E.G.W.M."/>
            <person name="Guo X."/>
            <person name="Momin A.A."/>
            <person name="Negrao S."/>
            <person name="Al-Babili S."/>
            <person name="Gehring C."/>
            <person name="Roessner U."/>
            <person name="Jung C."/>
            <person name="Murphy K."/>
            <person name="Arold S.T."/>
            <person name="Gojobori T."/>
            <person name="van der Linden C.G."/>
            <person name="van Loo E.N."/>
            <person name="Jellen E.N."/>
            <person name="Maughan P.J."/>
            <person name="Tester M."/>
        </authorList>
    </citation>
    <scope>NUCLEOTIDE SEQUENCE [LARGE SCALE GENOMIC DNA]</scope>
    <source>
        <strain evidence="2">cv. PI 614886</strain>
    </source>
</reference>
<dbReference type="PANTHER" id="PTHR36810">
    <property type="entry name" value="BNACNNG47150D PROTEIN"/>
    <property type="match status" value="1"/>
</dbReference>
<feature type="compositionally biased region" description="Polar residues" evidence="1">
    <location>
        <begin position="118"/>
        <end position="129"/>
    </location>
</feature>
<evidence type="ECO:0000313" key="2">
    <source>
        <dbReference type="EnsemblPlants" id="AUR62033982-RA:cds"/>
    </source>
</evidence>
<feature type="compositionally biased region" description="Basic and acidic residues" evidence="1">
    <location>
        <begin position="426"/>
        <end position="436"/>
    </location>
</feature>
<name>A0A803MRT1_CHEQI</name>
<dbReference type="AlphaFoldDB" id="A0A803MRT1"/>
<proteinExistence type="predicted"/>
<feature type="compositionally biased region" description="Basic and acidic residues" evidence="1">
    <location>
        <begin position="93"/>
        <end position="103"/>
    </location>
</feature>
<dbReference type="OMA" id="RHIPYES"/>
<keyword evidence="3" id="KW-1185">Reference proteome</keyword>
<dbReference type="PANTHER" id="PTHR36810:SF1">
    <property type="entry name" value="OS05G0232200 PROTEIN"/>
    <property type="match status" value="1"/>
</dbReference>
<feature type="compositionally biased region" description="Basic and acidic residues" evidence="1">
    <location>
        <begin position="597"/>
        <end position="613"/>
    </location>
</feature>